<name>A0A379ZGI6_9GAMM</name>
<accession>A0A379ZGI6</accession>
<evidence type="ECO:0000256" key="4">
    <source>
        <dbReference type="SAM" id="Phobius"/>
    </source>
</evidence>
<gene>
    <name evidence="6" type="primary">tolB_1</name>
    <name evidence="6" type="ORF">NCTC10736_00281</name>
</gene>
<dbReference type="PANTHER" id="PTHR36842">
    <property type="entry name" value="PROTEIN TOLB HOMOLOG"/>
    <property type="match status" value="1"/>
</dbReference>
<evidence type="ECO:0000256" key="3">
    <source>
        <dbReference type="PROSITE-ProRule" id="PRU01091"/>
    </source>
</evidence>
<proteinExistence type="inferred from homology"/>
<dbReference type="Gene3D" id="2.120.10.30">
    <property type="entry name" value="TolB, C-terminal domain"/>
    <property type="match status" value="3"/>
</dbReference>
<dbReference type="InterPro" id="IPR036388">
    <property type="entry name" value="WH-like_DNA-bd_sf"/>
</dbReference>
<keyword evidence="2 3" id="KW-0238">DNA-binding</keyword>
<dbReference type="SUPFAM" id="SSF82171">
    <property type="entry name" value="DPP6 N-terminal domain-like"/>
    <property type="match status" value="1"/>
</dbReference>
<dbReference type="Pfam" id="PF00486">
    <property type="entry name" value="Trans_reg_C"/>
    <property type="match status" value="1"/>
</dbReference>
<dbReference type="InterPro" id="IPR011659">
    <property type="entry name" value="WD40"/>
</dbReference>
<evidence type="ECO:0000256" key="1">
    <source>
        <dbReference type="ARBA" id="ARBA00009820"/>
    </source>
</evidence>
<feature type="DNA-binding region" description="OmpR/PhoB-type" evidence="3">
    <location>
        <begin position="6"/>
        <end position="116"/>
    </location>
</feature>
<dbReference type="InterPro" id="IPR001867">
    <property type="entry name" value="OmpR/PhoB-type_DNA-bd"/>
</dbReference>
<dbReference type="Pfam" id="PF07676">
    <property type="entry name" value="PD40"/>
    <property type="match status" value="3"/>
</dbReference>
<dbReference type="EMBL" id="UGYV01000001">
    <property type="protein sequence ID" value="SUI60642.1"/>
    <property type="molecule type" value="Genomic_DNA"/>
</dbReference>
<dbReference type="Proteomes" id="UP000255061">
    <property type="component" value="Unassembled WGS sequence"/>
</dbReference>
<dbReference type="PANTHER" id="PTHR36842:SF1">
    <property type="entry name" value="PROTEIN TOLB"/>
    <property type="match status" value="1"/>
</dbReference>
<dbReference type="GO" id="GO:0006355">
    <property type="term" value="P:regulation of DNA-templated transcription"/>
    <property type="evidence" value="ECO:0007669"/>
    <property type="project" value="InterPro"/>
</dbReference>
<keyword evidence="4" id="KW-1133">Transmembrane helix</keyword>
<dbReference type="CDD" id="cd00383">
    <property type="entry name" value="trans_reg_C"/>
    <property type="match status" value="1"/>
</dbReference>
<keyword evidence="4" id="KW-0812">Transmembrane</keyword>
<dbReference type="GO" id="GO:0000160">
    <property type="term" value="P:phosphorelay signal transduction system"/>
    <property type="evidence" value="ECO:0007669"/>
    <property type="project" value="InterPro"/>
</dbReference>
<keyword evidence="4" id="KW-0472">Membrane</keyword>
<evidence type="ECO:0000259" key="5">
    <source>
        <dbReference type="PROSITE" id="PS51755"/>
    </source>
</evidence>
<dbReference type="GO" id="GO:0003677">
    <property type="term" value="F:DNA binding"/>
    <property type="evidence" value="ECO:0007669"/>
    <property type="project" value="UniProtKB-UniRule"/>
</dbReference>
<organism evidence="6 7">
    <name type="scientific">Shewanella morhuae</name>
    <dbReference type="NCBI Taxonomy" id="365591"/>
    <lineage>
        <taxon>Bacteria</taxon>
        <taxon>Pseudomonadati</taxon>
        <taxon>Pseudomonadota</taxon>
        <taxon>Gammaproteobacteria</taxon>
        <taxon>Alteromonadales</taxon>
        <taxon>Shewanellaceae</taxon>
        <taxon>Shewanella</taxon>
    </lineage>
</organism>
<comment type="similarity">
    <text evidence="1">Belongs to the TolB family.</text>
</comment>
<dbReference type="SUPFAM" id="SSF46894">
    <property type="entry name" value="C-terminal effector domain of the bipartite response regulators"/>
    <property type="match status" value="1"/>
</dbReference>
<feature type="domain" description="OmpR/PhoB-type" evidence="5">
    <location>
        <begin position="6"/>
        <end position="116"/>
    </location>
</feature>
<dbReference type="SMART" id="SM00862">
    <property type="entry name" value="Trans_reg_C"/>
    <property type="match status" value="1"/>
</dbReference>
<dbReference type="Gene3D" id="1.10.10.10">
    <property type="entry name" value="Winged helix-like DNA-binding domain superfamily/Winged helix DNA-binding domain"/>
    <property type="match status" value="1"/>
</dbReference>
<sequence>MKDQRKLSYRLGLCRIDPSDNSVVFQSKTDMNESAIEQTKLSLQPKFIEVLNVLARNYPEVVTRDELITQVWDGNSYVGAKALTNAIWHLRQQLSPLAEVGAVIETVRKTGYRLLIEPEFDVEAISEEQDLLQLTSGKLLHMTQRMRVIMISMALLIFLGMLFTGIHLYQDGQKMLETQVTALTRDPGSERYPVVSHDGRWLVYGAYRPGFVPSLYLKDLTNDDLPVRHLTSSSSTELRAAWSIDDTRLYFTSRSVTTAECRIMQLTLSTNEITSLAPCSSDMSAIDVSPDGKSLAYISSHEKNKMGGIYVQSLGLDNTQLIRQSCEINCSYEDRDLAYSPDGYWMAIVRRYSNISEDIFIRELSSGNEQRLTHGIEDVRGLGWTNDSKRLVFATEESGSRNGFIIDIKSKNISSLDVEGMSYPRLIGDSGELVYHQYHRQFEIAYLSLNNKVPTTLFPLLYSGVNHRNPDYSTQALRLVFVSNESGFNEIWTSDFNGQKLEQHTKLKTRVAYPRWSPDGTKIAFIAPDDNHEGNRIYILDLASKHIIALASTYHNHGRPAWSWQGKSVYASTSAGITEFYLNNQAPRVVNSLNMGVGFASSASELVFTRSDTQGLWLVNLNQPDVVETLIANTDFKTTNNWTLTQEGVYFKSDHIGEQRLNFWDAKSKNIMPVLQVPRSSLSSFGSMTYIPESSRLLMTLDGYPQRDIMLLKHKLIR</sequence>
<evidence type="ECO:0000313" key="6">
    <source>
        <dbReference type="EMBL" id="SUI60642.1"/>
    </source>
</evidence>
<reference evidence="6 7" key="1">
    <citation type="submission" date="2018-06" db="EMBL/GenBank/DDBJ databases">
        <authorList>
            <consortium name="Pathogen Informatics"/>
            <person name="Doyle S."/>
        </authorList>
    </citation>
    <scope>NUCLEOTIDE SEQUENCE [LARGE SCALE GENOMIC DNA]</scope>
    <source>
        <strain evidence="6 7">NCTC10736</strain>
    </source>
</reference>
<dbReference type="AlphaFoldDB" id="A0A379ZGI6"/>
<dbReference type="PROSITE" id="PS51755">
    <property type="entry name" value="OMPR_PHOB"/>
    <property type="match status" value="1"/>
</dbReference>
<evidence type="ECO:0000256" key="2">
    <source>
        <dbReference type="ARBA" id="ARBA00023125"/>
    </source>
</evidence>
<feature type="transmembrane region" description="Helical" evidence="4">
    <location>
        <begin position="148"/>
        <end position="169"/>
    </location>
</feature>
<dbReference type="InterPro" id="IPR016032">
    <property type="entry name" value="Sig_transdc_resp-reg_C-effctor"/>
</dbReference>
<evidence type="ECO:0000313" key="7">
    <source>
        <dbReference type="Proteomes" id="UP000255061"/>
    </source>
</evidence>
<protein>
    <submittedName>
        <fullName evidence="6">Translocation protein TolB</fullName>
    </submittedName>
</protein>
<dbReference type="InterPro" id="IPR011042">
    <property type="entry name" value="6-blade_b-propeller_TolB-like"/>
</dbReference>